<dbReference type="Gene3D" id="3.50.50.60">
    <property type="entry name" value="FAD/NAD(P)-binding domain"/>
    <property type="match status" value="1"/>
</dbReference>
<comment type="caution">
    <text evidence="4">The sequence shown here is derived from an EMBL/GenBank/DDBJ whole genome shotgun (WGS) entry which is preliminary data.</text>
</comment>
<protein>
    <submittedName>
        <fullName evidence="4">2-polyprenyl-6-methoxyphenol hydroxylase-like FAD-dependent oxidoreductase</fullName>
    </submittedName>
</protein>
<keyword evidence="1" id="KW-0560">Oxidoreductase</keyword>
<dbReference type="Pfam" id="PF13450">
    <property type="entry name" value="NAD_binding_8"/>
    <property type="match status" value="1"/>
</dbReference>
<dbReference type="GO" id="GO:0071949">
    <property type="term" value="F:FAD binding"/>
    <property type="evidence" value="ECO:0007669"/>
    <property type="project" value="InterPro"/>
</dbReference>
<dbReference type="PANTHER" id="PTHR13789">
    <property type="entry name" value="MONOOXYGENASE"/>
    <property type="match status" value="1"/>
</dbReference>
<evidence type="ECO:0000256" key="1">
    <source>
        <dbReference type="ARBA" id="ARBA00023002"/>
    </source>
</evidence>
<gene>
    <name evidence="4" type="ORF">FHR72_000573</name>
</gene>
<dbReference type="EMBL" id="JACHVU010000001">
    <property type="protein sequence ID" value="MBB2989116.1"/>
    <property type="molecule type" value="Genomic_DNA"/>
</dbReference>
<dbReference type="Proteomes" id="UP000550501">
    <property type="component" value="Unassembled WGS sequence"/>
</dbReference>
<evidence type="ECO:0000313" key="4">
    <source>
        <dbReference type="EMBL" id="MBB2989116.1"/>
    </source>
</evidence>
<feature type="domain" description="FAD-binding" evidence="3">
    <location>
        <begin position="251"/>
        <end position="289"/>
    </location>
</feature>
<dbReference type="GO" id="GO:0004497">
    <property type="term" value="F:monooxygenase activity"/>
    <property type="evidence" value="ECO:0007669"/>
    <property type="project" value="UniProtKB-KW"/>
</dbReference>
<dbReference type="SUPFAM" id="SSF51905">
    <property type="entry name" value="FAD/NAD(P)-binding domain"/>
    <property type="match status" value="1"/>
</dbReference>
<dbReference type="Pfam" id="PF01494">
    <property type="entry name" value="FAD_binding_3"/>
    <property type="match status" value="1"/>
</dbReference>
<dbReference type="InterPro" id="IPR002938">
    <property type="entry name" value="FAD-bd"/>
</dbReference>
<dbReference type="PRINTS" id="PR00420">
    <property type="entry name" value="RNGMNOXGNASE"/>
</dbReference>
<accession>A0A839Q4D8</accession>
<evidence type="ECO:0000259" key="3">
    <source>
        <dbReference type="Pfam" id="PF01494"/>
    </source>
</evidence>
<dbReference type="InterPro" id="IPR036188">
    <property type="entry name" value="FAD/NAD-bd_sf"/>
</dbReference>
<keyword evidence="2" id="KW-0503">Monooxygenase</keyword>
<dbReference type="PANTHER" id="PTHR13789:SF309">
    <property type="entry name" value="PUTATIVE (AFU_ORTHOLOGUE AFUA_6G14510)-RELATED"/>
    <property type="match status" value="1"/>
</dbReference>
<evidence type="ECO:0000256" key="2">
    <source>
        <dbReference type="ARBA" id="ARBA00023033"/>
    </source>
</evidence>
<dbReference type="RefSeq" id="WP_183466375.1">
    <property type="nucleotide sequence ID" value="NZ_JACHVU010000001.1"/>
</dbReference>
<proteinExistence type="predicted"/>
<sequence length="355" mass="37469">MRVGIIGGGFAGLAAAIAFRRTGHDVTVFERNAGPSTAGGAIVLARNALTCLAMLGIDRREDAAAWSRIPAVIRRPDGRVLVHSTLSGLTGGGDVVTAPRARVIEWLTGQVPPDCLHYSAPVRAVDPDGTVRVGDHLERRFDLVVAADGVHSVARRLLWPSALAPRSTGTAGWAWIVDPGLREGYGTVWGATADFGILPLVDGRTYVYGGAPRGAELAQFRRWADPLPALIDAARPESTATPEIYEARPPRQLRRGAVVLIGDAAHGMRPTFGQGAALAMEDAITLAYRGVAGLAARRSRILAMYYASKAGSWFATPGSAPLTAVRDAALRVTPDPLFGAMAGAVSRWRPPTIPP</sequence>
<name>A0A839Q4D8_MYCIR</name>
<evidence type="ECO:0000313" key="5">
    <source>
        <dbReference type="Proteomes" id="UP000550501"/>
    </source>
</evidence>
<organism evidence="4 5">
    <name type="scientific">Mycolicibacterium iranicum</name>
    <name type="common">Mycobacterium iranicum</name>
    <dbReference type="NCBI Taxonomy" id="912594"/>
    <lineage>
        <taxon>Bacteria</taxon>
        <taxon>Bacillati</taxon>
        <taxon>Actinomycetota</taxon>
        <taxon>Actinomycetes</taxon>
        <taxon>Mycobacteriales</taxon>
        <taxon>Mycobacteriaceae</taxon>
        <taxon>Mycolicibacterium</taxon>
    </lineage>
</organism>
<keyword evidence="5" id="KW-1185">Reference proteome</keyword>
<dbReference type="AlphaFoldDB" id="A0A839Q4D8"/>
<dbReference type="InterPro" id="IPR050493">
    <property type="entry name" value="FAD-dep_Monooxygenase_BioMet"/>
</dbReference>
<reference evidence="4 5" key="1">
    <citation type="submission" date="2020-08" db="EMBL/GenBank/DDBJ databases">
        <title>The Agave Microbiome: Exploring the role of microbial communities in plant adaptations to desert environments.</title>
        <authorList>
            <person name="Partida-Martinez L.P."/>
        </authorList>
    </citation>
    <scope>NUCLEOTIDE SEQUENCE [LARGE SCALE GENOMIC DNA]</scope>
    <source>
        <strain evidence="4 5">AT2.18</strain>
    </source>
</reference>